<dbReference type="Gene3D" id="3.30.70.100">
    <property type="match status" value="1"/>
</dbReference>
<evidence type="ECO:0000256" key="6">
    <source>
        <dbReference type="SAM" id="MobiDB-lite"/>
    </source>
</evidence>
<dbReference type="InterPro" id="IPR006121">
    <property type="entry name" value="HMA_dom"/>
</dbReference>
<dbReference type="PANTHER" id="PTHR45811">
    <property type="entry name" value="COPPER TRANSPORT PROTEIN FAMILY-RELATED"/>
    <property type="match status" value="1"/>
</dbReference>
<dbReference type="OrthoDB" id="993331at2759"/>
<dbReference type="PANTHER" id="PTHR45811:SF80">
    <property type="entry name" value="COPPER TRANSPORT PROTEIN FAMILY-RELATED"/>
    <property type="match status" value="1"/>
</dbReference>
<protein>
    <recommendedName>
        <fullName evidence="7">HMA domain-containing protein</fullName>
    </recommendedName>
</protein>
<organism evidence="8 9">
    <name type="scientific">Hibiscus syriacus</name>
    <name type="common">Rose of Sharon</name>
    <dbReference type="NCBI Taxonomy" id="106335"/>
    <lineage>
        <taxon>Eukaryota</taxon>
        <taxon>Viridiplantae</taxon>
        <taxon>Streptophyta</taxon>
        <taxon>Embryophyta</taxon>
        <taxon>Tracheophyta</taxon>
        <taxon>Spermatophyta</taxon>
        <taxon>Magnoliopsida</taxon>
        <taxon>eudicotyledons</taxon>
        <taxon>Gunneridae</taxon>
        <taxon>Pentapetalae</taxon>
        <taxon>rosids</taxon>
        <taxon>malvids</taxon>
        <taxon>Malvales</taxon>
        <taxon>Malvaceae</taxon>
        <taxon>Malvoideae</taxon>
        <taxon>Hibiscus</taxon>
    </lineage>
</organism>
<dbReference type="Pfam" id="PF00403">
    <property type="entry name" value="HMA"/>
    <property type="match status" value="1"/>
</dbReference>
<dbReference type="AlphaFoldDB" id="A0A6A3C6L6"/>
<keyword evidence="2" id="KW-0479">Metal-binding</keyword>
<evidence type="ECO:0000256" key="3">
    <source>
        <dbReference type="ARBA" id="ARBA00023288"/>
    </source>
</evidence>
<name>A0A6A3C6L6_HIBSY</name>
<sequence>MKKVVLKLDFHNDRCKQKAMKKASGVSGVESVAMDKDQKLTLTGDVDPVEAVKKLKKLCHTYIVSVGPAKEPEKKKEEPKEEKKEDPKKIQQKDQVIVTYPYPPIAQCYHPVPCCYVYGKSIEDDPVGCVIC</sequence>
<dbReference type="InterPro" id="IPR051863">
    <property type="entry name" value="HIPP"/>
</dbReference>
<dbReference type="EMBL" id="VEPZ02000558">
    <property type="protein sequence ID" value="KAE8722689.1"/>
    <property type="molecule type" value="Genomic_DNA"/>
</dbReference>
<dbReference type="SUPFAM" id="SSF55008">
    <property type="entry name" value="HMA, heavy metal-associated domain"/>
    <property type="match status" value="1"/>
</dbReference>
<feature type="domain" description="HMA" evidence="7">
    <location>
        <begin position="1"/>
        <end position="66"/>
    </location>
</feature>
<keyword evidence="9" id="KW-1185">Reference proteome</keyword>
<accession>A0A6A3C6L6</accession>
<dbReference type="InterPro" id="IPR036163">
    <property type="entry name" value="HMA_dom_sf"/>
</dbReference>
<evidence type="ECO:0000313" key="9">
    <source>
        <dbReference type="Proteomes" id="UP000436088"/>
    </source>
</evidence>
<dbReference type="GO" id="GO:0046872">
    <property type="term" value="F:metal ion binding"/>
    <property type="evidence" value="ECO:0007669"/>
    <property type="project" value="UniProtKB-KW"/>
</dbReference>
<feature type="region of interest" description="Disordered" evidence="6">
    <location>
        <begin position="68"/>
        <end position="92"/>
    </location>
</feature>
<evidence type="ECO:0000256" key="1">
    <source>
        <dbReference type="ARBA" id="ARBA00022481"/>
    </source>
</evidence>
<evidence type="ECO:0000313" key="8">
    <source>
        <dbReference type="EMBL" id="KAE8722689.1"/>
    </source>
</evidence>
<dbReference type="PROSITE" id="PS50846">
    <property type="entry name" value="HMA_2"/>
    <property type="match status" value="1"/>
</dbReference>
<reference evidence="8" key="1">
    <citation type="submission" date="2019-09" db="EMBL/GenBank/DDBJ databases">
        <title>Draft genome information of white flower Hibiscus syriacus.</title>
        <authorList>
            <person name="Kim Y.-M."/>
        </authorList>
    </citation>
    <scope>NUCLEOTIDE SEQUENCE [LARGE SCALE GENOMIC DNA]</scope>
    <source>
        <strain evidence="8">YM2019G1</strain>
    </source>
</reference>
<proteinExistence type="inferred from homology"/>
<comment type="similarity">
    <text evidence="5">Belongs to the HIPP family.</text>
</comment>
<comment type="caution">
    <text evidence="8">The sequence shown here is derived from an EMBL/GenBank/DDBJ whole genome shotgun (WGS) entry which is preliminary data.</text>
</comment>
<feature type="compositionally biased region" description="Basic and acidic residues" evidence="6">
    <location>
        <begin position="70"/>
        <end position="92"/>
    </location>
</feature>
<keyword evidence="3" id="KW-0449">Lipoprotein</keyword>
<evidence type="ECO:0000256" key="2">
    <source>
        <dbReference type="ARBA" id="ARBA00022723"/>
    </source>
</evidence>
<keyword evidence="4" id="KW-0636">Prenylation</keyword>
<keyword evidence="1" id="KW-0488">Methylation</keyword>
<dbReference type="Proteomes" id="UP000436088">
    <property type="component" value="Unassembled WGS sequence"/>
</dbReference>
<evidence type="ECO:0000256" key="5">
    <source>
        <dbReference type="ARBA" id="ARBA00024045"/>
    </source>
</evidence>
<evidence type="ECO:0000259" key="7">
    <source>
        <dbReference type="PROSITE" id="PS50846"/>
    </source>
</evidence>
<gene>
    <name evidence="8" type="ORF">F3Y22_tig00013773pilonHSYRG00039</name>
</gene>
<evidence type="ECO:0000256" key="4">
    <source>
        <dbReference type="ARBA" id="ARBA00023289"/>
    </source>
</evidence>